<dbReference type="CDD" id="cd04301">
    <property type="entry name" value="NAT_SF"/>
    <property type="match status" value="1"/>
</dbReference>
<dbReference type="EMBL" id="WKKF01000001">
    <property type="protein sequence ID" value="MRX53252.1"/>
    <property type="molecule type" value="Genomic_DNA"/>
</dbReference>
<reference evidence="2 3" key="1">
    <citation type="submission" date="2019-11" db="EMBL/GenBank/DDBJ databases">
        <title>Bacillus idriensis genome.</title>
        <authorList>
            <person name="Konopka E.N."/>
            <person name="Newman J.D."/>
        </authorList>
    </citation>
    <scope>NUCLEOTIDE SEQUENCE [LARGE SCALE GENOMIC DNA]</scope>
    <source>
        <strain evidence="2 3">DSM 19097</strain>
    </source>
</reference>
<evidence type="ECO:0000313" key="2">
    <source>
        <dbReference type="EMBL" id="MRX53252.1"/>
    </source>
</evidence>
<dbReference type="Gene3D" id="3.40.630.30">
    <property type="match status" value="1"/>
</dbReference>
<dbReference type="InterPro" id="IPR016181">
    <property type="entry name" value="Acyl_CoA_acyltransferase"/>
</dbReference>
<comment type="caution">
    <text evidence="2">The sequence shown here is derived from an EMBL/GenBank/DDBJ whole genome shotgun (WGS) entry which is preliminary data.</text>
</comment>
<dbReference type="RefSeq" id="WP_070876012.1">
    <property type="nucleotide sequence ID" value="NZ_CAJGAA010000001.1"/>
</dbReference>
<dbReference type="Proteomes" id="UP000441585">
    <property type="component" value="Unassembled WGS sequence"/>
</dbReference>
<evidence type="ECO:0000259" key="1">
    <source>
        <dbReference type="PROSITE" id="PS51186"/>
    </source>
</evidence>
<sequence>MIKLEPREQEHLPAEIEIMNSNPDFNLISCGKPHLTEEELQKEREEGKAVDAKRFMIKHENQIIGIIEYCPLNPNDGKPWIGLFIIHRNFQGKGLAKLAYETAEEELLAAEGFSEVRLGVLTNNDRGNLFWQRMGYTAFKEGMHENRPIYHYKKRLFS</sequence>
<keyword evidence="2" id="KW-0808">Transferase</keyword>
<dbReference type="InterPro" id="IPR000182">
    <property type="entry name" value="GNAT_dom"/>
</dbReference>
<dbReference type="GO" id="GO:0016747">
    <property type="term" value="F:acyltransferase activity, transferring groups other than amino-acyl groups"/>
    <property type="evidence" value="ECO:0007669"/>
    <property type="project" value="InterPro"/>
</dbReference>
<dbReference type="PANTHER" id="PTHR43415:SF3">
    <property type="entry name" value="GNAT-FAMILY ACETYLTRANSFERASE"/>
    <property type="match status" value="1"/>
</dbReference>
<accession>A0A6I2M775</accession>
<name>A0A6I2M775_9BACI</name>
<keyword evidence="3" id="KW-1185">Reference proteome</keyword>
<evidence type="ECO:0000313" key="3">
    <source>
        <dbReference type="Proteomes" id="UP000441585"/>
    </source>
</evidence>
<dbReference type="SUPFAM" id="SSF55729">
    <property type="entry name" value="Acyl-CoA N-acyltransferases (Nat)"/>
    <property type="match status" value="1"/>
</dbReference>
<proteinExistence type="predicted"/>
<protein>
    <submittedName>
        <fullName evidence="2">GNAT family N-acetyltransferase</fullName>
    </submittedName>
</protein>
<dbReference type="PROSITE" id="PS51186">
    <property type="entry name" value="GNAT"/>
    <property type="match status" value="1"/>
</dbReference>
<feature type="domain" description="N-acetyltransferase" evidence="1">
    <location>
        <begin position="2"/>
        <end position="156"/>
    </location>
</feature>
<dbReference type="PANTHER" id="PTHR43415">
    <property type="entry name" value="SPERMIDINE N(1)-ACETYLTRANSFERASE"/>
    <property type="match status" value="1"/>
</dbReference>
<gene>
    <name evidence="2" type="ORF">GJU41_04660</name>
</gene>
<dbReference type="AlphaFoldDB" id="A0A6I2M775"/>
<dbReference type="Pfam" id="PF00583">
    <property type="entry name" value="Acetyltransf_1"/>
    <property type="match status" value="1"/>
</dbReference>
<organism evidence="2 3">
    <name type="scientific">Metabacillus idriensis</name>
    <dbReference type="NCBI Taxonomy" id="324768"/>
    <lineage>
        <taxon>Bacteria</taxon>
        <taxon>Bacillati</taxon>
        <taxon>Bacillota</taxon>
        <taxon>Bacilli</taxon>
        <taxon>Bacillales</taxon>
        <taxon>Bacillaceae</taxon>
        <taxon>Metabacillus</taxon>
    </lineage>
</organism>